<keyword evidence="16 18" id="KW-0456">Lyase</keyword>
<dbReference type="Proteomes" id="UP000565628">
    <property type="component" value="Unassembled WGS sequence"/>
</dbReference>
<feature type="binding site" evidence="18">
    <location>
        <position position="142"/>
    </location>
    <ligand>
        <name>NAD(+)</name>
        <dbReference type="ChEBI" id="CHEBI:57540"/>
    </ligand>
</feature>
<dbReference type="eggNOG" id="COG0337">
    <property type="taxonomic scope" value="Bacteria"/>
</dbReference>
<comment type="catalytic activity">
    <reaction evidence="1 18">
        <text>7-phospho-2-dehydro-3-deoxy-D-arabino-heptonate = 3-dehydroquinate + phosphate</text>
        <dbReference type="Rhea" id="RHEA:21968"/>
        <dbReference type="ChEBI" id="CHEBI:32364"/>
        <dbReference type="ChEBI" id="CHEBI:43474"/>
        <dbReference type="ChEBI" id="CHEBI:58394"/>
        <dbReference type="EC" id="4.2.3.4"/>
    </reaction>
</comment>
<keyword evidence="15 18" id="KW-0057">Aromatic amino acid biosynthesis</keyword>
<evidence type="ECO:0000256" key="11">
    <source>
        <dbReference type="ARBA" id="ARBA00022723"/>
    </source>
</evidence>
<dbReference type="UniPathway" id="UPA00053">
    <property type="reaction ID" value="UER00085"/>
</dbReference>
<dbReference type="GeneID" id="58717458"/>
<keyword evidence="14 18" id="KW-0520">NAD</keyword>
<feature type="domain" description="3-dehydroquinate synthase N-terminal" evidence="19">
    <location>
        <begin position="69"/>
        <end position="179"/>
    </location>
</feature>
<evidence type="ECO:0000256" key="1">
    <source>
        <dbReference type="ARBA" id="ARBA00001393"/>
    </source>
</evidence>
<dbReference type="PIRSF" id="PIRSF001455">
    <property type="entry name" value="DHQ_synth"/>
    <property type="match status" value="1"/>
</dbReference>
<dbReference type="InterPro" id="IPR056179">
    <property type="entry name" value="DHQS_C"/>
</dbReference>
<keyword evidence="17 18" id="KW-0170">Cobalt</keyword>
<evidence type="ECO:0000256" key="3">
    <source>
        <dbReference type="ARBA" id="ARBA00001947"/>
    </source>
</evidence>
<dbReference type="Pfam" id="PF01761">
    <property type="entry name" value="DHQ_synthase"/>
    <property type="match status" value="1"/>
</dbReference>
<evidence type="ECO:0000256" key="10">
    <source>
        <dbReference type="ARBA" id="ARBA00022605"/>
    </source>
</evidence>
<evidence type="ECO:0000313" key="23">
    <source>
        <dbReference type="EMBL" id="MBC1777817.1"/>
    </source>
</evidence>
<dbReference type="GO" id="GO:0009073">
    <property type="term" value="P:aromatic amino acid family biosynthetic process"/>
    <property type="evidence" value="ECO:0007669"/>
    <property type="project" value="UniProtKB-KW"/>
</dbReference>
<comment type="caution">
    <text evidence="21">The sequence shown here is derived from an EMBL/GenBank/DDBJ whole genome shotgun (WGS) entry which is preliminary data.</text>
</comment>
<evidence type="ECO:0000256" key="2">
    <source>
        <dbReference type="ARBA" id="ARBA00001911"/>
    </source>
</evidence>
<comment type="caution">
    <text evidence="18">Lacks conserved residue(s) required for the propagation of feature annotation.</text>
</comment>
<protein>
    <recommendedName>
        <fullName evidence="8 18">3-dehydroquinate synthase</fullName>
        <shortName evidence="18">DHQS</shortName>
        <ecNumber evidence="7 18">4.2.3.4</ecNumber>
    </recommendedName>
</protein>
<evidence type="ECO:0000256" key="8">
    <source>
        <dbReference type="ARBA" id="ARBA00017684"/>
    </source>
</evidence>
<dbReference type="FunFam" id="3.40.50.1970:FF:000007">
    <property type="entry name" value="Pentafunctional AROM polypeptide"/>
    <property type="match status" value="1"/>
</dbReference>
<evidence type="ECO:0000313" key="24">
    <source>
        <dbReference type="EMBL" id="MBC2309811.1"/>
    </source>
</evidence>
<organism evidence="21 25">
    <name type="scientific">Listeria booriae</name>
    <dbReference type="NCBI Taxonomy" id="1552123"/>
    <lineage>
        <taxon>Bacteria</taxon>
        <taxon>Bacillati</taxon>
        <taxon>Bacillota</taxon>
        <taxon>Bacilli</taxon>
        <taxon>Bacillales</taxon>
        <taxon>Listeriaceae</taxon>
        <taxon>Listeria</taxon>
    </lineage>
</organism>
<dbReference type="GO" id="GO:0005737">
    <property type="term" value="C:cytoplasm"/>
    <property type="evidence" value="ECO:0007669"/>
    <property type="project" value="UniProtKB-SubCell"/>
</dbReference>
<evidence type="ECO:0000256" key="12">
    <source>
        <dbReference type="ARBA" id="ARBA00022741"/>
    </source>
</evidence>
<keyword evidence="11 18" id="KW-0479">Metal-binding</keyword>
<feature type="domain" description="3-dehydroquinate synthase C-terminal" evidence="20">
    <location>
        <begin position="181"/>
        <end position="324"/>
    </location>
</feature>
<dbReference type="EC" id="4.2.3.4" evidence="7 18"/>
<keyword evidence="12 18" id="KW-0547">Nucleotide-binding</keyword>
<evidence type="ECO:0000256" key="9">
    <source>
        <dbReference type="ARBA" id="ARBA00022490"/>
    </source>
</evidence>
<evidence type="ECO:0000256" key="17">
    <source>
        <dbReference type="ARBA" id="ARBA00023285"/>
    </source>
</evidence>
<dbReference type="Gene3D" id="1.20.1090.10">
    <property type="entry name" value="Dehydroquinate synthase-like - alpha domain"/>
    <property type="match status" value="1"/>
</dbReference>
<comment type="cofactor">
    <cofactor evidence="3">
        <name>Zn(2+)</name>
        <dbReference type="ChEBI" id="CHEBI:29105"/>
    </cofactor>
</comment>
<comment type="subcellular location">
    <subcellularLocation>
        <location evidence="4 18">Cytoplasm</location>
    </subcellularLocation>
</comment>
<evidence type="ECO:0000313" key="28">
    <source>
        <dbReference type="Proteomes" id="UP000565628"/>
    </source>
</evidence>
<dbReference type="InterPro" id="IPR030963">
    <property type="entry name" value="DHQ_synth_fam"/>
</dbReference>
<dbReference type="NCBIfam" id="TIGR01357">
    <property type="entry name" value="aroB"/>
    <property type="match status" value="1"/>
</dbReference>
<feature type="binding site" evidence="18">
    <location>
        <position position="247"/>
    </location>
    <ligand>
        <name>Zn(2+)</name>
        <dbReference type="ChEBI" id="CHEBI:29105"/>
    </ligand>
</feature>
<feature type="binding site" evidence="18">
    <location>
        <begin position="106"/>
        <end position="110"/>
    </location>
    <ligand>
        <name>NAD(+)</name>
        <dbReference type="ChEBI" id="CHEBI:57540"/>
    </ligand>
</feature>
<dbReference type="Proteomes" id="UP000029844">
    <property type="component" value="Unassembled WGS sequence"/>
</dbReference>
<evidence type="ECO:0000256" key="18">
    <source>
        <dbReference type="HAMAP-Rule" id="MF_00110"/>
    </source>
</evidence>
<keyword evidence="25" id="KW-1185">Reference proteome</keyword>
<accession>A0A099W6L9</accession>
<comment type="cofactor">
    <cofactor evidence="2 18">
        <name>NAD(+)</name>
        <dbReference type="ChEBI" id="CHEBI:57540"/>
    </cofactor>
</comment>
<dbReference type="SUPFAM" id="SSF56796">
    <property type="entry name" value="Dehydroquinate synthase-like"/>
    <property type="match status" value="1"/>
</dbReference>
<comment type="similarity">
    <text evidence="6 18">Belongs to the sugar phosphate cyclases superfamily. Dehydroquinate synthase family.</text>
</comment>
<keyword evidence="13 18" id="KW-0862">Zinc</keyword>
<comment type="pathway">
    <text evidence="5 18">Metabolic intermediate biosynthesis; chorismate biosynthesis; chorismate from D-erythrose 4-phosphate and phosphoenolpyruvate: step 2/7.</text>
</comment>
<evidence type="ECO:0000256" key="16">
    <source>
        <dbReference type="ARBA" id="ARBA00023239"/>
    </source>
</evidence>
<proteinExistence type="inferred from homology"/>
<feature type="binding site" evidence="18">
    <location>
        <position position="184"/>
    </location>
    <ligand>
        <name>Zn(2+)</name>
        <dbReference type="ChEBI" id="CHEBI:29105"/>
    </ligand>
</feature>
<dbReference type="GO" id="GO:0046872">
    <property type="term" value="F:metal ion binding"/>
    <property type="evidence" value="ECO:0007669"/>
    <property type="project" value="UniProtKB-KW"/>
</dbReference>
<evidence type="ECO:0000259" key="20">
    <source>
        <dbReference type="Pfam" id="PF24621"/>
    </source>
</evidence>
<dbReference type="InterPro" id="IPR030960">
    <property type="entry name" value="DHQS/DOIS_N"/>
</dbReference>
<name>A0A099W6L9_9LIST</name>
<dbReference type="PANTHER" id="PTHR43622:SF7">
    <property type="entry name" value="3-DEHYDROQUINATE SYNTHASE, CHLOROPLASTIC"/>
    <property type="match status" value="1"/>
</dbReference>
<feature type="binding site" evidence="18">
    <location>
        <begin position="130"/>
        <end position="131"/>
    </location>
    <ligand>
        <name>NAD(+)</name>
        <dbReference type="ChEBI" id="CHEBI:57540"/>
    </ligand>
</feature>
<dbReference type="GO" id="GO:0009423">
    <property type="term" value="P:chorismate biosynthetic process"/>
    <property type="evidence" value="ECO:0007669"/>
    <property type="project" value="UniProtKB-UniRule"/>
</dbReference>
<evidence type="ECO:0000256" key="7">
    <source>
        <dbReference type="ARBA" id="ARBA00013031"/>
    </source>
</evidence>
<dbReference type="AlphaFoldDB" id="A0A099W6L9"/>
<sequence>MAEITVTTKDKVYPVYISKNALHEQADNLVAELGRFSQVFVMTDVNVAKAHLNKLDELLAPLEKVSYYVTPAGEEAKTFAVYEDAMTKAIEAGLDRKSVLVAFGGGVIGDLGGFVAATYMRGIAFYQIPTTVLAHDSAVGGKVAINHPLGKNMVGNFYQPEAVIYDTSLFGTLSEREMRSGFAELVKHALIRDPAMLVELMETYKTPRDLYEVDLTPYLARGIAIKAEIVSQDETEQGIRAFLNFGHTFGHAMEAYGAFGKWLHGESITFGMIYALDMSEQLLGLHFDKEALLKWLAALGYEVHLPNNLDFDVLLEHMKHDKKTTFNEITMVLLEEIGKPTIQKVTDDVIEATFKRVSQEGQG</sequence>
<evidence type="ECO:0000256" key="6">
    <source>
        <dbReference type="ARBA" id="ARBA00005412"/>
    </source>
</evidence>
<feature type="binding site" evidence="18">
    <location>
        <position position="151"/>
    </location>
    <ligand>
        <name>NAD(+)</name>
        <dbReference type="ChEBI" id="CHEBI:57540"/>
    </ligand>
</feature>
<dbReference type="OrthoDB" id="9806583at2"/>
<dbReference type="EMBL" id="JAARUV010000001">
    <property type="protein sequence ID" value="MBC1777817.1"/>
    <property type="molecule type" value="Genomic_DNA"/>
</dbReference>
<dbReference type="EMBL" id="JNFA01000023">
    <property type="protein sequence ID" value="KGL40632.1"/>
    <property type="molecule type" value="Genomic_DNA"/>
</dbReference>
<evidence type="ECO:0000313" key="21">
    <source>
        <dbReference type="EMBL" id="KGL40632.1"/>
    </source>
</evidence>
<evidence type="ECO:0000256" key="13">
    <source>
        <dbReference type="ARBA" id="ARBA00022833"/>
    </source>
</evidence>
<dbReference type="Pfam" id="PF24621">
    <property type="entry name" value="DHQS_C"/>
    <property type="match status" value="1"/>
</dbReference>
<reference evidence="26 27" key="2">
    <citation type="submission" date="2020-03" db="EMBL/GenBank/DDBJ databases">
        <title>Soil Listeria distribution.</title>
        <authorList>
            <person name="Liao J."/>
            <person name="Wiedmann M."/>
        </authorList>
    </citation>
    <scope>NUCLEOTIDE SEQUENCE [LARGE SCALE GENOMIC DNA]</scope>
    <source>
        <strain evidence="24 28">FSL L7-0039</strain>
        <strain evidence="23 27">FSL L7-1017</strain>
        <strain evidence="22 26">FSL L7-1816</strain>
    </source>
</reference>
<comment type="cofactor">
    <cofactor evidence="18">
        <name>Co(2+)</name>
        <dbReference type="ChEBI" id="CHEBI:48828"/>
    </cofactor>
    <cofactor evidence="18">
        <name>Zn(2+)</name>
        <dbReference type="ChEBI" id="CHEBI:29105"/>
    </cofactor>
    <text evidence="18">Binds 1 divalent metal cation per subunit. Can use either Co(2+) or Zn(2+).</text>
</comment>
<feature type="binding site" evidence="18">
    <location>
        <position position="264"/>
    </location>
    <ligand>
        <name>Zn(2+)</name>
        <dbReference type="ChEBI" id="CHEBI:29105"/>
    </ligand>
</feature>
<evidence type="ECO:0000256" key="15">
    <source>
        <dbReference type="ARBA" id="ARBA00023141"/>
    </source>
</evidence>
<dbReference type="InterPro" id="IPR016037">
    <property type="entry name" value="DHQ_synth_AroB"/>
</dbReference>
<dbReference type="EMBL" id="JAAROV010000001">
    <property type="protein sequence ID" value="MBC1315689.1"/>
    <property type="molecule type" value="Genomic_DNA"/>
</dbReference>
<reference evidence="21 25" key="1">
    <citation type="submission" date="2014-05" db="EMBL/GenBank/DDBJ databases">
        <title>Novel Listeriaceae from food processing environments.</title>
        <authorList>
            <person name="den Bakker H.C."/>
        </authorList>
    </citation>
    <scope>NUCLEOTIDE SEQUENCE [LARGE SCALE GENOMIC DNA]</scope>
    <source>
        <strain evidence="21 25">FSL A5-0281</strain>
    </source>
</reference>
<dbReference type="EMBL" id="JAASWV010000003">
    <property type="protein sequence ID" value="MBC2309811.1"/>
    <property type="molecule type" value="Genomic_DNA"/>
</dbReference>
<evidence type="ECO:0000256" key="5">
    <source>
        <dbReference type="ARBA" id="ARBA00004661"/>
    </source>
</evidence>
<evidence type="ECO:0000313" key="22">
    <source>
        <dbReference type="EMBL" id="MBC1315689.1"/>
    </source>
</evidence>
<dbReference type="STRING" id="1552123.EP57_08735"/>
<dbReference type="CDD" id="cd08195">
    <property type="entry name" value="DHQS"/>
    <property type="match status" value="1"/>
</dbReference>
<evidence type="ECO:0000256" key="14">
    <source>
        <dbReference type="ARBA" id="ARBA00023027"/>
    </source>
</evidence>
<dbReference type="GO" id="GO:0000166">
    <property type="term" value="F:nucleotide binding"/>
    <property type="evidence" value="ECO:0007669"/>
    <property type="project" value="UniProtKB-KW"/>
</dbReference>
<dbReference type="Proteomes" id="UP000543379">
    <property type="component" value="Unassembled WGS sequence"/>
</dbReference>
<dbReference type="HAMAP" id="MF_00110">
    <property type="entry name" value="DHQ_synthase"/>
    <property type="match status" value="1"/>
</dbReference>
<dbReference type="GO" id="GO:0008652">
    <property type="term" value="P:amino acid biosynthetic process"/>
    <property type="evidence" value="ECO:0007669"/>
    <property type="project" value="UniProtKB-KW"/>
</dbReference>
<comment type="function">
    <text evidence="18">Catalyzes the conversion of 3-deoxy-D-arabino-heptulosonate 7-phosphate (DAHP) to dehydroquinate (DHQ).</text>
</comment>
<evidence type="ECO:0000256" key="4">
    <source>
        <dbReference type="ARBA" id="ARBA00004496"/>
    </source>
</evidence>
<dbReference type="RefSeq" id="WP_036085840.1">
    <property type="nucleotide sequence ID" value="NZ_CBCSHQ010000004.1"/>
</dbReference>
<evidence type="ECO:0000259" key="19">
    <source>
        <dbReference type="Pfam" id="PF01761"/>
    </source>
</evidence>
<keyword evidence="10 18" id="KW-0028">Amino-acid biosynthesis</keyword>
<dbReference type="PANTHER" id="PTHR43622">
    <property type="entry name" value="3-DEHYDROQUINATE SYNTHASE"/>
    <property type="match status" value="1"/>
</dbReference>
<dbReference type="InterPro" id="IPR050071">
    <property type="entry name" value="Dehydroquinate_synthase"/>
</dbReference>
<gene>
    <name evidence="18" type="primary">aroB</name>
    <name evidence="21" type="ORF">EP57_08735</name>
    <name evidence="22" type="ORF">HB811_02780</name>
    <name evidence="23" type="ORF">HCA46_03125</name>
    <name evidence="24" type="ORF">HCJ81_02875</name>
</gene>
<dbReference type="Proteomes" id="UP000547643">
    <property type="component" value="Unassembled WGS sequence"/>
</dbReference>
<evidence type="ECO:0000313" key="25">
    <source>
        <dbReference type="Proteomes" id="UP000029844"/>
    </source>
</evidence>
<dbReference type="GO" id="GO:0003856">
    <property type="term" value="F:3-dehydroquinate synthase activity"/>
    <property type="evidence" value="ECO:0007669"/>
    <property type="project" value="UniProtKB-UniRule"/>
</dbReference>
<evidence type="ECO:0000313" key="26">
    <source>
        <dbReference type="Proteomes" id="UP000543379"/>
    </source>
</evidence>
<keyword evidence="9 18" id="KW-0963">Cytoplasm</keyword>
<dbReference type="Gene3D" id="3.40.50.1970">
    <property type="match status" value="1"/>
</dbReference>
<evidence type="ECO:0000313" key="27">
    <source>
        <dbReference type="Proteomes" id="UP000547643"/>
    </source>
</evidence>